<gene>
    <name evidence="2" type="ORF">RW095_14350</name>
</gene>
<evidence type="ECO:0000313" key="2">
    <source>
        <dbReference type="EMBL" id="WOD17019.1"/>
    </source>
</evidence>
<accession>A0ABZ0EKN7</accession>
<evidence type="ECO:0000259" key="1">
    <source>
        <dbReference type="SMART" id="SM00974"/>
    </source>
</evidence>
<sequence length="334" mass="36959">MRETILEILAEGGSIRLFGERRDKGWLFTLDVADNFAAMVGRETLQPFAPTESWSEVLQLLNPYPWHDFHPEVVHPEFRQDVMAALSSRRSQGDSDSFAAKAWNDACDSSTGTPLQPSSQGSGQAASPLAQSKLSIVYVLSNAAMQGIIKIGRTSQSDAHLRIAQLYTTGVPLPFDLEYACNVPNADEVEKALHIAFAPHRLNPKREFFTMEAGQAIAILKLLHKEDVTQEVAAQPDNLDAESVLAAKQANAKRPRMNFEEMRIPPGSELKFTDGDASVTVAGPKKVFYEGEEDSLTNVTKSLLGLEYAVQPSPYWTWNGKLLKDIYNETYVQS</sequence>
<evidence type="ECO:0000313" key="3">
    <source>
        <dbReference type="Proteomes" id="UP001302652"/>
    </source>
</evidence>
<dbReference type="EMBL" id="CP136512">
    <property type="protein sequence ID" value="WOD17019.1"/>
    <property type="molecule type" value="Genomic_DNA"/>
</dbReference>
<dbReference type="InterPro" id="IPR018306">
    <property type="entry name" value="Phage_T5_Orf172_DNA-bd"/>
</dbReference>
<dbReference type="SMART" id="SM00974">
    <property type="entry name" value="T5orf172"/>
    <property type="match status" value="1"/>
</dbReference>
<dbReference type="Pfam" id="PF10544">
    <property type="entry name" value="T5orf172"/>
    <property type="match status" value="1"/>
</dbReference>
<feature type="domain" description="Bacteriophage T5 Orf172 DNA-binding" evidence="1">
    <location>
        <begin position="143"/>
        <end position="223"/>
    </location>
</feature>
<name>A0ABZ0EKN7_9BURK</name>
<proteinExistence type="predicted"/>
<reference evidence="2 3" key="1">
    <citation type="submission" date="2023-10" db="EMBL/GenBank/DDBJ databases">
        <title>Surface-active antibiotics is a multifunctional adaptation for post-fire microbes.</title>
        <authorList>
            <person name="Liu M.D."/>
            <person name="Du Y."/>
            <person name="Koupaei S.K."/>
            <person name="Kim N.R."/>
            <person name="Zhang W."/>
            <person name="Traxler M.F."/>
        </authorList>
    </citation>
    <scope>NUCLEOTIDE SEQUENCE [LARGE SCALE GENOMIC DNA]</scope>
    <source>
        <strain evidence="2 3">F3</strain>
    </source>
</reference>
<keyword evidence="3" id="KW-1185">Reference proteome</keyword>
<protein>
    <submittedName>
        <fullName evidence="2">GIY-YIG nuclease family protein</fullName>
    </submittedName>
</protein>
<dbReference type="RefSeq" id="WP_317019603.1">
    <property type="nucleotide sequence ID" value="NZ_CP136512.1"/>
</dbReference>
<dbReference type="Proteomes" id="UP001302652">
    <property type="component" value="Chromosome 2"/>
</dbReference>
<organism evidence="2 3">
    <name type="scientific">Paraburkholderia kirstenboschensis</name>
    <dbReference type="NCBI Taxonomy" id="1245436"/>
    <lineage>
        <taxon>Bacteria</taxon>
        <taxon>Pseudomonadati</taxon>
        <taxon>Pseudomonadota</taxon>
        <taxon>Betaproteobacteria</taxon>
        <taxon>Burkholderiales</taxon>
        <taxon>Burkholderiaceae</taxon>
        <taxon>Paraburkholderia</taxon>
    </lineage>
</organism>